<sequence length="108" mass="11547">TSLHRVFIPYGSVLRRNGVPSAESIAKCTNSVAAATILVASVITQSVEVIQKEYYMILLTVSLLSSGVRSQRHKIPSAVSSGQVCPSVNPSGLSDVVLPSKLGSFWRF</sequence>
<reference evidence="1" key="1">
    <citation type="submission" date="2014-12" db="EMBL/GenBank/DDBJ databases">
        <title>Insight into the proteome of Arion vulgaris.</title>
        <authorList>
            <person name="Aradska J."/>
            <person name="Bulat T."/>
            <person name="Smidak R."/>
            <person name="Sarate P."/>
            <person name="Gangsoo J."/>
            <person name="Sialana F."/>
            <person name="Bilban M."/>
            <person name="Lubec G."/>
        </authorList>
    </citation>
    <scope>NUCLEOTIDE SEQUENCE</scope>
    <source>
        <tissue evidence="1">Skin</tissue>
    </source>
</reference>
<gene>
    <name evidence="1" type="primary">ORF178790</name>
</gene>
<accession>A0A0B7BF14</accession>
<dbReference type="AlphaFoldDB" id="A0A0B7BF14"/>
<proteinExistence type="predicted"/>
<organism evidence="1">
    <name type="scientific">Arion vulgaris</name>
    <dbReference type="NCBI Taxonomy" id="1028688"/>
    <lineage>
        <taxon>Eukaryota</taxon>
        <taxon>Metazoa</taxon>
        <taxon>Spiralia</taxon>
        <taxon>Lophotrochozoa</taxon>
        <taxon>Mollusca</taxon>
        <taxon>Gastropoda</taxon>
        <taxon>Heterobranchia</taxon>
        <taxon>Euthyneura</taxon>
        <taxon>Panpulmonata</taxon>
        <taxon>Eupulmonata</taxon>
        <taxon>Stylommatophora</taxon>
        <taxon>Helicina</taxon>
        <taxon>Arionoidea</taxon>
        <taxon>Arionidae</taxon>
        <taxon>Arion</taxon>
    </lineage>
</organism>
<dbReference type="EMBL" id="HACG01043910">
    <property type="protein sequence ID" value="CEK90775.1"/>
    <property type="molecule type" value="Transcribed_RNA"/>
</dbReference>
<evidence type="ECO:0000313" key="1">
    <source>
        <dbReference type="EMBL" id="CEK90775.1"/>
    </source>
</evidence>
<feature type="non-terminal residue" evidence="1">
    <location>
        <position position="1"/>
    </location>
</feature>
<protein>
    <submittedName>
        <fullName evidence="1">Uncharacterized protein</fullName>
    </submittedName>
</protein>
<name>A0A0B7BF14_9EUPU</name>